<feature type="compositionally biased region" description="Basic and acidic residues" evidence="1">
    <location>
        <begin position="27"/>
        <end position="38"/>
    </location>
</feature>
<evidence type="ECO:0000313" key="2">
    <source>
        <dbReference type="EMBL" id="KAK5706360.1"/>
    </source>
</evidence>
<dbReference type="EMBL" id="JAVRQU010000002">
    <property type="protein sequence ID" value="KAK5706360.1"/>
    <property type="molecule type" value="Genomic_DNA"/>
</dbReference>
<protein>
    <submittedName>
        <fullName evidence="2">Uncharacterized protein</fullName>
    </submittedName>
</protein>
<feature type="region of interest" description="Disordered" evidence="1">
    <location>
        <begin position="1"/>
        <end position="83"/>
    </location>
</feature>
<comment type="caution">
    <text evidence="2">The sequence shown here is derived from an EMBL/GenBank/DDBJ whole genome shotgun (WGS) entry which is preliminary data.</text>
</comment>
<dbReference type="Proteomes" id="UP001310594">
    <property type="component" value="Unassembled WGS sequence"/>
</dbReference>
<reference evidence="2" key="1">
    <citation type="submission" date="2023-08" db="EMBL/GenBank/DDBJ databases">
        <title>Black Yeasts Isolated from many extreme environments.</title>
        <authorList>
            <person name="Coleine C."/>
            <person name="Stajich J.E."/>
            <person name="Selbmann L."/>
        </authorList>
    </citation>
    <scope>NUCLEOTIDE SEQUENCE</scope>
    <source>
        <strain evidence="2">CCFEE 5810</strain>
    </source>
</reference>
<feature type="region of interest" description="Disordered" evidence="1">
    <location>
        <begin position="127"/>
        <end position="162"/>
    </location>
</feature>
<proteinExistence type="predicted"/>
<gene>
    <name evidence="2" type="ORF">LTR97_001348</name>
</gene>
<dbReference type="AlphaFoldDB" id="A0AAN7ZVW1"/>
<evidence type="ECO:0000313" key="3">
    <source>
        <dbReference type="Proteomes" id="UP001310594"/>
    </source>
</evidence>
<accession>A0AAN7ZVW1</accession>
<name>A0AAN7ZVW1_9PEZI</name>
<evidence type="ECO:0000256" key="1">
    <source>
        <dbReference type="SAM" id="MobiDB-lite"/>
    </source>
</evidence>
<sequence length="162" mass="18304">MARRTRKKIPRKGITMSAPSKPALYHYDTDTDESKSDNEPQPPRVPTKRPTKKAETPAPKPKIPKKAAKSPEPESDFEERDEAQAFLERVLMLRDETSPNFESVTKHLDAAYKALNKIIDKYQTIDDVDGGEEPAPEVPNKRKVTKDAEPTPRKSARLQAKN</sequence>
<feature type="compositionally biased region" description="Basic residues" evidence="1">
    <location>
        <begin position="1"/>
        <end position="11"/>
    </location>
</feature>
<organism evidence="2 3">
    <name type="scientific">Elasticomyces elasticus</name>
    <dbReference type="NCBI Taxonomy" id="574655"/>
    <lineage>
        <taxon>Eukaryota</taxon>
        <taxon>Fungi</taxon>
        <taxon>Dikarya</taxon>
        <taxon>Ascomycota</taxon>
        <taxon>Pezizomycotina</taxon>
        <taxon>Dothideomycetes</taxon>
        <taxon>Dothideomycetidae</taxon>
        <taxon>Mycosphaerellales</taxon>
        <taxon>Teratosphaeriaceae</taxon>
        <taxon>Elasticomyces</taxon>
    </lineage>
</organism>